<name>A0A2K3K4F7_TRIPR</name>
<evidence type="ECO:0000313" key="2">
    <source>
        <dbReference type="Proteomes" id="UP000236291"/>
    </source>
</evidence>
<reference evidence="1 2" key="2">
    <citation type="journal article" date="2017" name="Front. Plant Sci.">
        <title>Gene Classification and Mining of Molecular Markers Useful in Red Clover (Trifolium pratense) Breeding.</title>
        <authorList>
            <person name="Istvanek J."/>
            <person name="Dluhosova J."/>
            <person name="Dluhos P."/>
            <person name="Patkova L."/>
            <person name="Nedelnik J."/>
            <person name="Repkova J."/>
        </authorList>
    </citation>
    <scope>NUCLEOTIDE SEQUENCE [LARGE SCALE GENOMIC DNA]</scope>
    <source>
        <strain evidence="2">cv. Tatra</strain>
        <tissue evidence="1">Young leaves</tissue>
    </source>
</reference>
<feature type="non-terminal residue" evidence="1">
    <location>
        <position position="26"/>
    </location>
</feature>
<evidence type="ECO:0000313" key="1">
    <source>
        <dbReference type="EMBL" id="PNX61169.1"/>
    </source>
</evidence>
<reference evidence="1 2" key="1">
    <citation type="journal article" date="2014" name="Am. J. Bot.">
        <title>Genome assembly and annotation for red clover (Trifolium pratense; Fabaceae).</title>
        <authorList>
            <person name="Istvanek J."/>
            <person name="Jaros M."/>
            <person name="Krenek A."/>
            <person name="Repkova J."/>
        </authorList>
    </citation>
    <scope>NUCLEOTIDE SEQUENCE [LARGE SCALE GENOMIC DNA]</scope>
    <source>
        <strain evidence="2">cv. Tatra</strain>
        <tissue evidence="1">Young leaves</tissue>
    </source>
</reference>
<comment type="caution">
    <text evidence="1">The sequence shown here is derived from an EMBL/GenBank/DDBJ whole genome shotgun (WGS) entry which is preliminary data.</text>
</comment>
<gene>
    <name evidence="1" type="ORF">L195_g060536</name>
</gene>
<accession>A0A2K3K4F7</accession>
<dbReference type="EMBL" id="ASHM01140500">
    <property type="protein sequence ID" value="PNX61169.1"/>
    <property type="molecule type" value="Genomic_DNA"/>
</dbReference>
<dbReference type="AlphaFoldDB" id="A0A2K3K4F7"/>
<sequence>MYMRGWGVGGEDDVQDRRKWYRDPDT</sequence>
<proteinExistence type="predicted"/>
<protein>
    <submittedName>
        <fullName evidence="1">Uncharacterized protein</fullName>
    </submittedName>
</protein>
<organism evidence="1 2">
    <name type="scientific">Trifolium pratense</name>
    <name type="common">Red clover</name>
    <dbReference type="NCBI Taxonomy" id="57577"/>
    <lineage>
        <taxon>Eukaryota</taxon>
        <taxon>Viridiplantae</taxon>
        <taxon>Streptophyta</taxon>
        <taxon>Embryophyta</taxon>
        <taxon>Tracheophyta</taxon>
        <taxon>Spermatophyta</taxon>
        <taxon>Magnoliopsida</taxon>
        <taxon>eudicotyledons</taxon>
        <taxon>Gunneridae</taxon>
        <taxon>Pentapetalae</taxon>
        <taxon>rosids</taxon>
        <taxon>fabids</taxon>
        <taxon>Fabales</taxon>
        <taxon>Fabaceae</taxon>
        <taxon>Papilionoideae</taxon>
        <taxon>50 kb inversion clade</taxon>
        <taxon>NPAAA clade</taxon>
        <taxon>Hologalegina</taxon>
        <taxon>IRL clade</taxon>
        <taxon>Trifolieae</taxon>
        <taxon>Trifolium</taxon>
    </lineage>
</organism>
<dbReference type="Proteomes" id="UP000236291">
    <property type="component" value="Unassembled WGS sequence"/>
</dbReference>